<evidence type="ECO:0000256" key="2">
    <source>
        <dbReference type="ARBA" id="ARBA00022475"/>
    </source>
</evidence>
<keyword evidence="4 7" id="KW-0812">Transmembrane</keyword>
<feature type="transmembrane region" description="Helical" evidence="7">
    <location>
        <begin position="356"/>
        <end position="379"/>
    </location>
</feature>
<name>A0A212IW77_9DELT</name>
<gene>
    <name evidence="9" type="ORF">KL86DPRO_10193</name>
</gene>
<dbReference type="GO" id="GO:0005886">
    <property type="term" value="C:plasma membrane"/>
    <property type="evidence" value="ECO:0007669"/>
    <property type="project" value="UniProtKB-SubCell"/>
</dbReference>
<evidence type="ECO:0000256" key="5">
    <source>
        <dbReference type="ARBA" id="ARBA00022989"/>
    </source>
</evidence>
<evidence type="ECO:0000256" key="6">
    <source>
        <dbReference type="ARBA" id="ARBA00023136"/>
    </source>
</evidence>
<feature type="transmembrane region" description="Helical" evidence="7">
    <location>
        <begin position="169"/>
        <end position="192"/>
    </location>
</feature>
<feature type="domain" description="TRAP C4-dicarboxylate transport system permease DctM subunit" evidence="8">
    <location>
        <begin position="6"/>
        <end position="415"/>
    </location>
</feature>
<organism evidence="9">
    <name type="scientific">uncultured delta proteobacterium</name>
    <dbReference type="NCBI Taxonomy" id="34034"/>
    <lineage>
        <taxon>Bacteria</taxon>
        <taxon>Deltaproteobacteria</taxon>
        <taxon>environmental samples</taxon>
    </lineage>
</organism>
<accession>A0A212IW77</accession>
<feature type="transmembrane region" description="Helical" evidence="7">
    <location>
        <begin position="137"/>
        <end position="157"/>
    </location>
</feature>
<feature type="transmembrane region" description="Helical" evidence="7">
    <location>
        <begin position="266"/>
        <end position="291"/>
    </location>
</feature>
<evidence type="ECO:0000313" key="9">
    <source>
        <dbReference type="EMBL" id="SBV91447.1"/>
    </source>
</evidence>
<dbReference type="EMBL" id="FLUQ01000001">
    <property type="protein sequence ID" value="SBV91447.1"/>
    <property type="molecule type" value="Genomic_DNA"/>
</dbReference>
<dbReference type="PANTHER" id="PTHR33362:SF3">
    <property type="entry name" value="SIALIC ACID TRAP TRANSPORTER PERMEASE PROTEIN SIAT"/>
    <property type="match status" value="1"/>
</dbReference>
<dbReference type="GO" id="GO:0022857">
    <property type="term" value="F:transmembrane transporter activity"/>
    <property type="evidence" value="ECO:0007669"/>
    <property type="project" value="TreeGrafter"/>
</dbReference>
<keyword evidence="2" id="KW-1003">Cell membrane</keyword>
<evidence type="ECO:0000256" key="3">
    <source>
        <dbReference type="ARBA" id="ARBA00022519"/>
    </source>
</evidence>
<proteinExistence type="predicted"/>
<evidence type="ECO:0000256" key="4">
    <source>
        <dbReference type="ARBA" id="ARBA00022692"/>
    </source>
</evidence>
<feature type="transmembrane region" description="Helical" evidence="7">
    <location>
        <begin position="213"/>
        <end position="232"/>
    </location>
</feature>
<feature type="transmembrane region" description="Helical" evidence="7">
    <location>
        <begin position="112"/>
        <end position="130"/>
    </location>
</feature>
<keyword evidence="6 7" id="KW-0472">Membrane</keyword>
<dbReference type="InterPro" id="IPR010656">
    <property type="entry name" value="DctM"/>
</dbReference>
<dbReference type="NCBIfam" id="TIGR00786">
    <property type="entry name" value="dctM"/>
    <property type="match status" value="1"/>
</dbReference>
<dbReference type="InterPro" id="IPR004681">
    <property type="entry name" value="TRAP_DctM"/>
</dbReference>
<feature type="transmembrane region" description="Helical" evidence="7">
    <location>
        <begin position="80"/>
        <end position="106"/>
    </location>
</feature>
<evidence type="ECO:0000256" key="7">
    <source>
        <dbReference type="SAM" id="Phobius"/>
    </source>
</evidence>
<dbReference type="PIRSF" id="PIRSF006066">
    <property type="entry name" value="HI0050"/>
    <property type="match status" value="1"/>
</dbReference>
<feature type="transmembrane region" description="Helical" evidence="7">
    <location>
        <begin position="46"/>
        <end position="68"/>
    </location>
</feature>
<evidence type="ECO:0000256" key="1">
    <source>
        <dbReference type="ARBA" id="ARBA00004429"/>
    </source>
</evidence>
<keyword evidence="5 7" id="KW-1133">Transmembrane helix</keyword>
<dbReference type="PANTHER" id="PTHR33362">
    <property type="entry name" value="SIALIC ACID TRAP TRANSPORTER PERMEASE PROTEIN SIAT-RELATED"/>
    <property type="match status" value="1"/>
</dbReference>
<comment type="subcellular location">
    <subcellularLocation>
        <location evidence="1">Cell inner membrane</location>
        <topology evidence="1">Multi-pass membrane protein</topology>
    </subcellularLocation>
</comment>
<reference evidence="9" key="1">
    <citation type="submission" date="2016-04" db="EMBL/GenBank/DDBJ databases">
        <authorList>
            <person name="Evans L.H."/>
            <person name="Alamgir A."/>
            <person name="Owens N."/>
            <person name="Weber N.D."/>
            <person name="Virtaneva K."/>
            <person name="Barbian K."/>
            <person name="Babar A."/>
            <person name="Rosenke K."/>
        </authorList>
    </citation>
    <scope>NUCLEOTIDE SEQUENCE</scope>
    <source>
        <strain evidence="9">86</strain>
    </source>
</reference>
<feature type="transmembrane region" description="Helical" evidence="7">
    <location>
        <begin position="391"/>
        <end position="414"/>
    </location>
</feature>
<feature type="transmembrane region" description="Helical" evidence="7">
    <location>
        <begin position="311"/>
        <end position="327"/>
    </location>
</feature>
<sequence>MSEVLFLSLAALVVLNVPIAISIGFATFIAIAFSGKVPLFLVAQRMFTGMDSFPLLAIPLFMVAGVLMDRGGISKRLIMLATSIVGNVHGGLGIIAILACMFFAAISGSAPATVVAIGTIMVPAMVQAGYGKPFSAALLAAAGTIGVVIPPSIPFVSYGVTMNVSIGKLFAAGILPGILMGVVLMIVCYFYCKKHGYGAGVQGRLPIWQAFKVAGWGIMMPVIILGGIYGGFFTPTEAAAVACVYSLLVGLFIYRELAVRDIIPSFHAAAVPSAMVMLIIACATAMGWVMTTEQVPLKITNTLSALTENKIALLMLINGILLVTGCIMEINASIILLGPIFAPLLLQYGIDPVHFGVIMVINLAIGLLTPPLGINLFVANSLQRDVAFKKLVINVLPMLGALLLLLLAVTYIPALSLLLADILG</sequence>
<keyword evidence="3" id="KW-0997">Cell inner membrane</keyword>
<dbReference type="Pfam" id="PF06808">
    <property type="entry name" value="DctM"/>
    <property type="match status" value="1"/>
</dbReference>
<evidence type="ECO:0000259" key="8">
    <source>
        <dbReference type="Pfam" id="PF06808"/>
    </source>
</evidence>
<dbReference type="AlphaFoldDB" id="A0A212IW77"/>
<protein>
    <submittedName>
        <fullName evidence="9">TRAP dicarboxylate transporter, DctM subunit</fullName>
    </submittedName>
</protein>